<reference evidence="2 3" key="1">
    <citation type="journal article" date="2016" name="Stand. Genomic Sci.">
        <title>Complete genome sequence of the Antarctic Halorubrum lacusprofundi type strain ACAM 34.</title>
        <authorList>
            <person name="Anderson I.J."/>
            <person name="DasSarma P."/>
            <person name="Lucas S."/>
            <person name="Copeland A."/>
            <person name="Lapidus A."/>
            <person name="Del Rio T.G."/>
            <person name="Tice H."/>
            <person name="Dalin E."/>
            <person name="Bruce D.C."/>
            <person name="Goodwin L."/>
            <person name="Pitluck S."/>
            <person name="Sims D."/>
            <person name="Brettin T.S."/>
            <person name="Detter J.C."/>
            <person name="Han C.S."/>
            <person name="Larimer F."/>
            <person name="Hauser L."/>
            <person name="Land M."/>
            <person name="Ivanova N."/>
            <person name="Richardson P."/>
            <person name="Cavicchioli R."/>
            <person name="DasSarma S."/>
            <person name="Woese C.R."/>
            <person name="Kyrpides N.C."/>
        </authorList>
    </citation>
    <scope>NUCLEOTIDE SEQUENCE [LARGE SCALE GENOMIC DNA]</scope>
    <source>
        <strain evidence="3">ATCC 49239 / DSM 5036 / JCM 8891 / ACAM 34</strain>
    </source>
</reference>
<dbReference type="InterPro" id="IPR036390">
    <property type="entry name" value="WH_DNA-bd_sf"/>
</dbReference>
<dbReference type="EMBL" id="CP001365">
    <property type="protein sequence ID" value="ACM57644.1"/>
    <property type="molecule type" value="Genomic_DNA"/>
</dbReference>
<dbReference type="GeneID" id="7400586"/>
<dbReference type="eggNOG" id="arCOG00004">
    <property type="taxonomic scope" value="Archaea"/>
</dbReference>
<evidence type="ECO:0000256" key="1">
    <source>
        <dbReference type="SAM" id="MobiDB-lite"/>
    </source>
</evidence>
<evidence type="ECO:0000313" key="2">
    <source>
        <dbReference type="EMBL" id="ACM57644.1"/>
    </source>
</evidence>
<dbReference type="RefSeq" id="WP_015910769.1">
    <property type="nucleotide sequence ID" value="NC_012029.1"/>
</dbReference>
<organism evidence="2 3">
    <name type="scientific">Halorubrum lacusprofundi (strain ATCC 49239 / DSM 5036 / JCM 8891 / ACAM 34)</name>
    <dbReference type="NCBI Taxonomy" id="416348"/>
    <lineage>
        <taxon>Archaea</taxon>
        <taxon>Methanobacteriati</taxon>
        <taxon>Methanobacteriota</taxon>
        <taxon>Stenosarchaea group</taxon>
        <taxon>Halobacteria</taxon>
        <taxon>Halobacteriales</taxon>
        <taxon>Haloferacaceae</taxon>
        <taxon>Halorubrum</taxon>
    </lineage>
</organism>
<dbReference type="KEGG" id="hla:Hlac_2066"/>
<dbReference type="Proteomes" id="UP000000740">
    <property type="component" value="Chromosome 1"/>
</dbReference>
<feature type="compositionally biased region" description="Acidic residues" evidence="1">
    <location>
        <begin position="98"/>
        <end position="117"/>
    </location>
</feature>
<dbReference type="AlphaFoldDB" id="B9LQZ0"/>
<protein>
    <submittedName>
        <fullName evidence="2">Transcriptional regulator, PadR-like family</fullName>
    </submittedName>
</protein>
<dbReference type="InterPro" id="IPR036388">
    <property type="entry name" value="WH-like_DNA-bd_sf"/>
</dbReference>
<gene>
    <name evidence="2" type="ordered locus">Hlac_2066</name>
</gene>
<name>B9LQZ0_HALLT</name>
<keyword evidence="3" id="KW-1185">Reference proteome</keyword>
<sequence>MTKWLHSGRRRDLCALLYDAGELRAQSLKSRLESHYDERIDPRSFYATLTSLVESGFLDRRTEGLADVYALTDAGERALLDHYAWLSDRIDGGSPDDLPVDGDDGDDGDAGDDSDDSDGGRPNLKD</sequence>
<dbReference type="Gene3D" id="1.10.10.10">
    <property type="entry name" value="Winged helix-like DNA-binding domain superfamily/Winged helix DNA-binding domain"/>
    <property type="match status" value="1"/>
</dbReference>
<dbReference type="SUPFAM" id="SSF46785">
    <property type="entry name" value="Winged helix' DNA-binding domain"/>
    <property type="match status" value="1"/>
</dbReference>
<feature type="region of interest" description="Disordered" evidence="1">
    <location>
        <begin position="90"/>
        <end position="126"/>
    </location>
</feature>
<proteinExistence type="predicted"/>
<dbReference type="HOGENOM" id="CLU_179019_0_0_2"/>
<accession>B9LQZ0</accession>
<evidence type="ECO:0000313" key="3">
    <source>
        <dbReference type="Proteomes" id="UP000000740"/>
    </source>
</evidence>